<dbReference type="Gene3D" id="1.20.120.520">
    <property type="entry name" value="nmb1532 protein domain like"/>
    <property type="match status" value="1"/>
</dbReference>
<keyword evidence="3" id="KW-0479">Metal-binding</keyword>
<reference evidence="6" key="1">
    <citation type="submission" date="2016-10" db="EMBL/GenBank/DDBJ databases">
        <title>Sequence of Gallionella enrichment culture.</title>
        <authorList>
            <person name="Poehlein A."/>
            <person name="Muehling M."/>
            <person name="Daniel R."/>
        </authorList>
    </citation>
    <scope>NUCLEOTIDE SEQUENCE</scope>
</reference>
<dbReference type="PANTHER" id="PTHR36438:SF1">
    <property type="entry name" value="IRON-SULFUR CLUSTER REPAIR PROTEIN YTFE"/>
    <property type="match status" value="1"/>
</dbReference>
<proteinExistence type="predicted"/>
<dbReference type="InterPro" id="IPR012312">
    <property type="entry name" value="Hemerythrin-like"/>
</dbReference>
<accession>A0A1J5PPZ0</accession>
<evidence type="ECO:0000256" key="1">
    <source>
        <dbReference type="ARBA" id="ARBA00004496"/>
    </source>
</evidence>
<evidence type="ECO:0000256" key="2">
    <source>
        <dbReference type="ARBA" id="ARBA00022490"/>
    </source>
</evidence>
<sequence length="223" mass="24077">MTTPYELSTDSNVGEIAANLPGAAALFRNAGISFCCGGNMSVADASAKRGLDAATIVTELRALSTDAERIAPQETPALIAHIRLRYHDTHRQELADLIPLARKVEAVHGDHPDAPHGLANLLTNVLAEMESHMTKEEQVLFPLMLKGGHPMIAAPISVMRAEHDDHASQLRTLEHITHGFALPEAACGSWRALYVGAEKFAADLVAHMHLENDVLFPRFEAAA</sequence>
<feature type="domain" description="Hemerythrin-like" evidence="5">
    <location>
        <begin position="85"/>
        <end position="218"/>
    </location>
</feature>
<dbReference type="AlphaFoldDB" id="A0A1J5PPZ0"/>
<comment type="subcellular location">
    <subcellularLocation>
        <location evidence="1">Cytoplasm</location>
    </subcellularLocation>
</comment>
<dbReference type="GO" id="GO:0046872">
    <property type="term" value="F:metal ion binding"/>
    <property type="evidence" value="ECO:0007669"/>
    <property type="project" value="UniProtKB-KW"/>
</dbReference>
<keyword evidence="4" id="KW-0408">Iron</keyword>
<organism evidence="6">
    <name type="scientific">mine drainage metagenome</name>
    <dbReference type="NCBI Taxonomy" id="410659"/>
    <lineage>
        <taxon>unclassified sequences</taxon>
        <taxon>metagenomes</taxon>
        <taxon>ecological metagenomes</taxon>
    </lineage>
</organism>
<protein>
    <submittedName>
        <fullName evidence="6">Iron-sulfur cluster repair protein YtfE</fullName>
    </submittedName>
</protein>
<keyword evidence="2" id="KW-0963">Cytoplasm</keyword>
<evidence type="ECO:0000256" key="3">
    <source>
        <dbReference type="ARBA" id="ARBA00022723"/>
    </source>
</evidence>
<gene>
    <name evidence="6" type="primary">ytfE_8</name>
    <name evidence="6" type="ORF">GALL_485640</name>
</gene>
<name>A0A1J5PPZ0_9ZZZZ</name>
<dbReference type="InterPro" id="IPR019903">
    <property type="entry name" value="RIC_family"/>
</dbReference>
<dbReference type="EMBL" id="MLJW01004510">
    <property type="protein sequence ID" value="OIQ69831.1"/>
    <property type="molecule type" value="Genomic_DNA"/>
</dbReference>
<dbReference type="Pfam" id="PF04405">
    <property type="entry name" value="ScdA_N"/>
    <property type="match status" value="1"/>
</dbReference>
<dbReference type="NCBIfam" id="TIGR03652">
    <property type="entry name" value="FeS_repair_RIC"/>
    <property type="match status" value="1"/>
</dbReference>
<dbReference type="GO" id="GO:0005737">
    <property type="term" value="C:cytoplasm"/>
    <property type="evidence" value="ECO:0007669"/>
    <property type="project" value="UniProtKB-SubCell"/>
</dbReference>
<evidence type="ECO:0000313" key="6">
    <source>
        <dbReference type="EMBL" id="OIQ69831.1"/>
    </source>
</evidence>
<evidence type="ECO:0000256" key="4">
    <source>
        <dbReference type="ARBA" id="ARBA00023004"/>
    </source>
</evidence>
<dbReference type="Pfam" id="PF01814">
    <property type="entry name" value="Hemerythrin"/>
    <property type="match status" value="1"/>
</dbReference>
<comment type="caution">
    <text evidence="6">The sequence shown here is derived from an EMBL/GenBank/DDBJ whole genome shotgun (WGS) entry which is preliminary data.</text>
</comment>
<dbReference type="PANTHER" id="PTHR36438">
    <property type="entry name" value="IRON-SULFUR CLUSTER REPAIR PROTEIN YTFE"/>
    <property type="match status" value="1"/>
</dbReference>
<evidence type="ECO:0000259" key="5">
    <source>
        <dbReference type="Pfam" id="PF01814"/>
    </source>
</evidence>